<evidence type="ECO:0000313" key="2">
    <source>
        <dbReference type="EMBL" id="NDV61245.1"/>
    </source>
</evidence>
<dbReference type="RefSeq" id="WP_163962003.1">
    <property type="nucleotide sequence ID" value="NZ_JAAGNX010000001.1"/>
</dbReference>
<keyword evidence="1" id="KW-0732">Signal</keyword>
<dbReference type="AlphaFoldDB" id="A0A6B2M0F5"/>
<name>A0A6B2M0F5_9BACT</name>
<keyword evidence="3" id="KW-1185">Reference proteome</keyword>
<dbReference type="EMBL" id="JAAGNX010000001">
    <property type="protein sequence ID" value="NDV61245.1"/>
    <property type="molecule type" value="Genomic_DNA"/>
</dbReference>
<protein>
    <recommendedName>
        <fullName evidence="4">Cadherin-like domain-containing protein</fullName>
    </recommendedName>
</protein>
<proteinExistence type="predicted"/>
<gene>
    <name evidence="2" type="ORF">G0Q06_02135</name>
</gene>
<dbReference type="Pfam" id="PF17963">
    <property type="entry name" value="Big_9"/>
    <property type="match status" value="1"/>
</dbReference>
<evidence type="ECO:0000256" key="1">
    <source>
        <dbReference type="SAM" id="SignalP"/>
    </source>
</evidence>
<dbReference type="Proteomes" id="UP000478417">
    <property type="component" value="Unassembled WGS sequence"/>
</dbReference>
<evidence type="ECO:0008006" key="4">
    <source>
        <dbReference type="Google" id="ProtNLM"/>
    </source>
</evidence>
<organism evidence="2 3">
    <name type="scientific">Oceanipulchritudo coccoides</name>
    <dbReference type="NCBI Taxonomy" id="2706888"/>
    <lineage>
        <taxon>Bacteria</taxon>
        <taxon>Pseudomonadati</taxon>
        <taxon>Verrucomicrobiota</taxon>
        <taxon>Opitutia</taxon>
        <taxon>Puniceicoccales</taxon>
        <taxon>Oceanipulchritudinaceae</taxon>
        <taxon>Oceanipulchritudo</taxon>
    </lineage>
</organism>
<accession>A0A6B2M0F5</accession>
<feature type="chain" id="PRO_5025482178" description="Cadherin-like domain-containing protein" evidence="1">
    <location>
        <begin position="25"/>
        <end position="586"/>
    </location>
</feature>
<feature type="signal peptide" evidence="1">
    <location>
        <begin position="1"/>
        <end position="24"/>
    </location>
</feature>
<comment type="caution">
    <text evidence="2">The sequence shown here is derived from an EMBL/GenBank/DDBJ whole genome shotgun (WGS) entry which is preliminary data.</text>
</comment>
<dbReference type="Gene3D" id="2.60.40.2810">
    <property type="match status" value="1"/>
</dbReference>
<sequence length="586" mass="62196">MSALLRNLFACVAIGGLASTGLWAQLTVDDFEDNLKDPALWGTDEGSGSAQLTETNGRLEFTNSDFIGEVEVSRPSQLALPVDSGWIVTVEVANFVVTAFNPQIASLGIAVFPAGDQVREVWIELYSSWTAGGDAVWGYNTQLVKASDPDGYYGADSGNQIPVSEGQLRLIYDSATRIITAEFWPNGEPGWIELATFGVSGSGGNEGNSNWGLGAADTFDLTLWGYADAKSVSAGSIYFESFSVEGTGSGGPELVANNDTATIQKNTEAYEIHAKVNDRSLASALESVTITGVSDSNVGSAVSTNGQVVLYTPPAEFLGTDNLTYTIEDGAGNTDSAEIEVRVVDVAYPGSDSDSGLISAMELAALRYPEWAPYLALYERHIAEILSLTLASDSFSSAKGIVEKSGGFPVQTRSGNSSTQAQLETVFQLLAEPAVAILTGETEDVLVSQELVDEIINLRVYLQDVGSDSLKADLQDLVDGAEDRNAIIGRTVAEQAVVAPGSSLLEAVDPTLLPGAFFAVSSQNVTGLILNLWRYNLETSDGWVQLPTTVRDPNGEKVVLRDPDPVSDPVLYHVRGERDSSGALSR</sequence>
<evidence type="ECO:0000313" key="3">
    <source>
        <dbReference type="Proteomes" id="UP000478417"/>
    </source>
</evidence>
<reference evidence="2 3" key="1">
    <citation type="submission" date="2020-02" db="EMBL/GenBank/DDBJ databases">
        <title>Albibacoteraceae fam. nov., the first described family within the subdivision 4 Verrucomicrobia.</title>
        <authorList>
            <person name="Xi F."/>
        </authorList>
    </citation>
    <scope>NUCLEOTIDE SEQUENCE [LARGE SCALE GENOMIC DNA]</scope>
    <source>
        <strain evidence="2 3">CK1056</strain>
    </source>
</reference>